<evidence type="ECO:0000313" key="5">
    <source>
        <dbReference type="Proteomes" id="UP000000599"/>
    </source>
</evidence>
<dbReference type="OrthoDB" id="3367at2759"/>
<dbReference type="SUPFAM" id="SSF50978">
    <property type="entry name" value="WD40 repeat-like"/>
    <property type="match status" value="2"/>
</dbReference>
<dbReference type="SMART" id="SM00320">
    <property type="entry name" value="WD40"/>
    <property type="match status" value="4"/>
</dbReference>
<feature type="region of interest" description="Disordered" evidence="3">
    <location>
        <begin position="573"/>
        <end position="600"/>
    </location>
</feature>
<dbReference type="PANTHER" id="PTHR14107:SF16">
    <property type="entry name" value="AT02583P"/>
    <property type="match status" value="1"/>
</dbReference>
<reference evidence="4 5" key="1">
    <citation type="journal article" date="2004" name="Nature">
        <title>Genome evolution in yeasts.</title>
        <authorList>
            <consortium name="Genolevures"/>
            <person name="Dujon B."/>
            <person name="Sherman D."/>
            <person name="Fischer G."/>
            <person name="Durrens P."/>
            <person name="Casaregola S."/>
            <person name="Lafontaine I."/>
            <person name="de Montigny J."/>
            <person name="Marck C."/>
            <person name="Neuveglise C."/>
            <person name="Talla E."/>
            <person name="Goffard N."/>
            <person name="Frangeul L."/>
            <person name="Aigle M."/>
            <person name="Anthouard V."/>
            <person name="Babour A."/>
            <person name="Barbe V."/>
            <person name="Barnay S."/>
            <person name="Blanchin S."/>
            <person name="Beckerich J.M."/>
            <person name="Beyne E."/>
            <person name="Bleykasten C."/>
            <person name="Boisrame A."/>
            <person name="Boyer J."/>
            <person name="Cattolico L."/>
            <person name="Confanioleri F."/>
            <person name="de Daruvar A."/>
            <person name="Despons L."/>
            <person name="Fabre E."/>
            <person name="Fairhead C."/>
            <person name="Ferry-Dumazet H."/>
            <person name="Groppi A."/>
            <person name="Hantraye F."/>
            <person name="Hennequin C."/>
            <person name="Jauniaux N."/>
            <person name="Joyet P."/>
            <person name="Kachouri R."/>
            <person name="Kerrest A."/>
            <person name="Koszul R."/>
            <person name="Lemaire M."/>
            <person name="Lesur I."/>
            <person name="Ma L."/>
            <person name="Muller H."/>
            <person name="Nicaud J.M."/>
            <person name="Nikolski M."/>
            <person name="Oztas S."/>
            <person name="Ozier-Kalogeropoulos O."/>
            <person name="Pellenz S."/>
            <person name="Potier S."/>
            <person name="Richard G.F."/>
            <person name="Straub M.L."/>
            <person name="Suleau A."/>
            <person name="Swennene D."/>
            <person name="Tekaia F."/>
            <person name="Wesolowski-Louvel M."/>
            <person name="Westhof E."/>
            <person name="Wirth B."/>
            <person name="Zeniou-Meyer M."/>
            <person name="Zivanovic I."/>
            <person name="Bolotin-Fukuhara M."/>
            <person name="Thierry A."/>
            <person name="Bouchier C."/>
            <person name="Caudron B."/>
            <person name="Scarpelli C."/>
            <person name="Gaillardin C."/>
            <person name="Weissenbach J."/>
            <person name="Wincker P."/>
            <person name="Souciet J.L."/>
        </authorList>
    </citation>
    <scope>NUCLEOTIDE SEQUENCE [LARGE SCALE GENOMIC DNA]</scope>
    <source>
        <strain evidence="5">ATCC 36239 / CBS 767 / BCRC 21394 / JCM 1990 / NBRC 0083 / IGC 2968</strain>
    </source>
</reference>
<sequence>MTSTTVQLSQLPSANGFLNSVCPGITYLDYNVHFSLEEDLTKLPQHGSLELDWPLVGNHSTATNKALLSPTYLHISRPPLNRVPGSNESTTYVSMPYHITNFFEKIVKTKEAAKSKDGGMHIGANVNPLVHDPFKLIHLNPGCLSTMIDLDNMKNASANSHNFASKNPFNKLTSNFNKLLKITNSNTNANDNNSNTHNLLAFLPDNKSNSNGHLIERIMNYDNESYLNELNSPKTSKLLISSHINVLNVISIDDESNYKNTHEIFADKPSLPYNEEYIQEGTQYPKVIENPLLRIQFQQHSIITSLVAFTSLAQHPIVVLGFGSGEIVMINLSLLTYQVFDDLSSNPVMPDSASFNSYSYSNNLRQASVTSLSIISNNLYEFLIVAGYSNGEVAIIDPYAKSNDDKSKLRYSKRVVGKDDHVTYFKKFDLSPFTTTKEQLDEYPNYLIGHMKVSHKAITSITSTLPYNTNDNYNQSNPMIVAIASDDGLVRFIDLVSTYNMNYGDTGNPLNNSLICDMISNYFHNQISDIQFSPDFKFFCVVGKGDLIEIFKMTYYNINGFLTKYSNNHHANNTNPTGTSNYAGISGRRSRSGTINSANSGSGANIPINNQFLSPTSTMPSNTYEHARFDESIHNVSNSNINMESTYPLIVKDIKIVSRFKGHTNTVHKIKFVLNEENRDNIESASSNSPVYKLISCGYDGQIIIWEFDYKALPKVKRHHHLVSKQKRRYSMQPSPPPPFQPQFKSKQVTHNPSNISSNRISASMSMKTNQNYHARNISLTQPDDAMSPSMSMASFQFNNLNAPWNNAVGGTMSNMASVLNGRNCSREISSENLTDNIQVIVALYKSLYDLRLKRHYTRLVLQESNNYKAKKRYSTIIHPIISDKLVPSIEVPLLVIDLSHWIKDGRLDGFYLDKLNFWCFGKNGDIFRYQIK</sequence>
<dbReference type="InParanoid" id="Q6BNX1"/>
<dbReference type="VEuPathDB" id="FungiDB:DEHA2E18370g"/>
<dbReference type="AlphaFoldDB" id="Q6BNX1"/>
<dbReference type="GO" id="GO:0045013">
    <property type="term" value="P:carbon catabolite repression of transcription"/>
    <property type="evidence" value="ECO:0007669"/>
    <property type="project" value="TreeGrafter"/>
</dbReference>
<gene>
    <name evidence="4" type="ordered locus">DEHA2E18370g</name>
</gene>
<name>Q6BNX1_DEBHA</name>
<dbReference type="Proteomes" id="UP000000599">
    <property type="component" value="Chromosome E"/>
</dbReference>
<dbReference type="InterPro" id="IPR036322">
    <property type="entry name" value="WD40_repeat_dom_sf"/>
</dbReference>
<evidence type="ECO:0000256" key="1">
    <source>
        <dbReference type="ARBA" id="ARBA00022574"/>
    </source>
</evidence>
<dbReference type="OMA" id="KMSYYNV"/>
<keyword evidence="1" id="KW-0853">WD repeat</keyword>
<dbReference type="GO" id="GO:0032153">
    <property type="term" value="C:cell division site"/>
    <property type="evidence" value="ECO:0007669"/>
    <property type="project" value="TreeGrafter"/>
</dbReference>
<dbReference type="EMBL" id="CR382137">
    <property type="protein sequence ID" value="CAG88363.2"/>
    <property type="molecule type" value="Genomic_DNA"/>
</dbReference>
<dbReference type="KEGG" id="dha:DEHA2E18370g"/>
<dbReference type="STRING" id="284592.Q6BNX1"/>
<dbReference type="InterPro" id="IPR015943">
    <property type="entry name" value="WD40/YVTN_repeat-like_dom_sf"/>
</dbReference>
<proteinExistence type="predicted"/>
<evidence type="ECO:0000256" key="3">
    <source>
        <dbReference type="SAM" id="MobiDB-lite"/>
    </source>
</evidence>
<protein>
    <submittedName>
        <fullName evidence="4">DEHA2E18370p</fullName>
    </submittedName>
</protein>
<dbReference type="Pfam" id="PF00400">
    <property type="entry name" value="WD40"/>
    <property type="match status" value="1"/>
</dbReference>
<dbReference type="InterPro" id="IPR051362">
    <property type="entry name" value="WD_repeat_creC_regulators"/>
</dbReference>
<dbReference type="PANTHER" id="PTHR14107">
    <property type="entry name" value="WD REPEAT PROTEIN"/>
    <property type="match status" value="1"/>
</dbReference>
<dbReference type="GeneID" id="2902481"/>
<keyword evidence="5" id="KW-1185">Reference proteome</keyword>
<feature type="region of interest" description="Disordered" evidence="3">
    <location>
        <begin position="728"/>
        <end position="754"/>
    </location>
</feature>
<dbReference type="eggNOG" id="KOG2394">
    <property type="taxonomic scope" value="Eukaryota"/>
</dbReference>
<keyword evidence="2" id="KW-0677">Repeat</keyword>
<organism evidence="4 5">
    <name type="scientific">Debaryomyces hansenii (strain ATCC 36239 / CBS 767 / BCRC 21394 / JCM 1990 / NBRC 0083 / IGC 2968)</name>
    <name type="common">Yeast</name>
    <name type="synonym">Torulaspora hansenii</name>
    <dbReference type="NCBI Taxonomy" id="284592"/>
    <lineage>
        <taxon>Eukaryota</taxon>
        <taxon>Fungi</taxon>
        <taxon>Dikarya</taxon>
        <taxon>Ascomycota</taxon>
        <taxon>Saccharomycotina</taxon>
        <taxon>Pichiomycetes</taxon>
        <taxon>Debaryomycetaceae</taxon>
        <taxon>Debaryomyces</taxon>
    </lineage>
</organism>
<dbReference type="GO" id="GO:0005634">
    <property type="term" value="C:nucleus"/>
    <property type="evidence" value="ECO:0007669"/>
    <property type="project" value="TreeGrafter"/>
</dbReference>
<evidence type="ECO:0000256" key="2">
    <source>
        <dbReference type="ARBA" id="ARBA00022737"/>
    </source>
</evidence>
<accession>Q6BNX1</accession>
<evidence type="ECO:0000313" key="4">
    <source>
        <dbReference type="EMBL" id="CAG88363.2"/>
    </source>
</evidence>
<dbReference type="RefSeq" id="XP_460099.2">
    <property type="nucleotide sequence ID" value="XM_460099.1"/>
</dbReference>
<dbReference type="InterPro" id="IPR001680">
    <property type="entry name" value="WD40_rpt"/>
</dbReference>
<dbReference type="HOGENOM" id="CLU_016855_0_0_1"/>
<dbReference type="GO" id="GO:0051286">
    <property type="term" value="C:cell tip"/>
    <property type="evidence" value="ECO:0007669"/>
    <property type="project" value="TreeGrafter"/>
</dbReference>
<dbReference type="Gene3D" id="2.130.10.10">
    <property type="entry name" value="YVTN repeat-like/Quinoprotein amine dehydrogenase"/>
    <property type="match status" value="1"/>
</dbReference>
<feature type="compositionally biased region" description="Polar residues" evidence="3">
    <location>
        <begin position="573"/>
        <end position="583"/>
    </location>
</feature>